<feature type="domain" description="HTH luxR-type" evidence="4">
    <location>
        <begin position="117"/>
        <end position="182"/>
    </location>
</feature>
<keyword evidence="2" id="KW-0238">DNA-binding</keyword>
<dbReference type="PANTHER" id="PTHR44688">
    <property type="entry name" value="DNA-BINDING TRANSCRIPTIONAL ACTIVATOR DEVR_DOSR"/>
    <property type="match status" value="1"/>
</dbReference>
<accession>A0ABX3N3B8</accession>
<sequence length="193" mass="21367">MTYPFQNGAGVSQCAALEAACDIFSSGVVAGPNIPMQRFIKRDLGITAREPLSLSMVPGGRLLRAPVLSATARWEAQAAVLRPRLKRLPSLRQINLLPLAPGRARCILFLNAPETVWEEDTPHITCRERQILARAVRGERREQVAFALGLSVSTVDMHLRNLREKFGLRTTNAVVARVVELGLCEEYPLRTDL</sequence>
<evidence type="ECO:0000313" key="6">
    <source>
        <dbReference type="Proteomes" id="UP000190787"/>
    </source>
</evidence>
<dbReference type="Gene3D" id="1.10.10.10">
    <property type="entry name" value="Winged helix-like DNA-binding domain superfamily/Winged helix DNA-binding domain"/>
    <property type="match status" value="1"/>
</dbReference>
<dbReference type="PRINTS" id="PR00038">
    <property type="entry name" value="HTHLUXR"/>
</dbReference>
<dbReference type="PROSITE" id="PS50043">
    <property type="entry name" value="HTH_LUXR_2"/>
    <property type="match status" value="1"/>
</dbReference>
<proteinExistence type="predicted"/>
<evidence type="ECO:0000259" key="4">
    <source>
        <dbReference type="PROSITE" id="PS50043"/>
    </source>
</evidence>
<dbReference type="EMBL" id="MPZV01000001">
    <property type="protein sequence ID" value="OOY25914.1"/>
    <property type="molecule type" value="Genomic_DNA"/>
</dbReference>
<protein>
    <recommendedName>
        <fullName evidence="4">HTH luxR-type domain-containing protein</fullName>
    </recommendedName>
</protein>
<evidence type="ECO:0000256" key="2">
    <source>
        <dbReference type="ARBA" id="ARBA00023125"/>
    </source>
</evidence>
<keyword evidence="3" id="KW-0804">Transcription</keyword>
<keyword evidence="6" id="KW-1185">Reference proteome</keyword>
<dbReference type="InterPro" id="IPR036388">
    <property type="entry name" value="WH-like_DNA-bd_sf"/>
</dbReference>
<evidence type="ECO:0000256" key="3">
    <source>
        <dbReference type="ARBA" id="ARBA00023163"/>
    </source>
</evidence>
<dbReference type="Pfam" id="PF00196">
    <property type="entry name" value="GerE"/>
    <property type="match status" value="1"/>
</dbReference>
<dbReference type="RefSeq" id="WP_078604265.1">
    <property type="nucleotide sequence ID" value="NZ_MPZV01000001.1"/>
</dbReference>
<comment type="caution">
    <text evidence="5">The sequence shown here is derived from an EMBL/GenBank/DDBJ whole genome shotgun (WGS) entry which is preliminary data.</text>
</comment>
<keyword evidence="1" id="KW-0805">Transcription regulation</keyword>
<evidence type="ECO:0000313" key="5">
    <source>
        <dbReference type="EMBL" id="OOY25914.1"/>
    </source>
</evidence>
<reference evidence="5 6" key="1">
    <citation type="submission" date="2016-11" db="EMBL/GenBank/DDBJ databases">
        <title>A multilocus sequence analysis scheme for characterization of bacteria in the genus Thioclava.</title>
        <authorList>
            <person name="Liu Y."/>
            <person name="Shao Z."/>
        </authorList>
    </citation>
    <scope>NUCLEOTIDE SEQUENCE [LARGE SCALE GENOMIC DNA]</scope>
    <source>
        <strain evidence="5 6">TAW-CT134</strain>
    </source>
</reference>
<dbReference type="SMART" id="SM00421">
    <property type="entry name" value="HTH_LUXR"/>
    <property type="match status" value="1"/>
</dbReference>
<dbReference type="InterPro" id="IPR016032">
    <property type="entry name" value="Sig_transdc_resp-reg_C-effctor"/>
</dbReference>
<gene>
    <name evidence="5" type="ORF">BMI91_05885</name>
</gene>
<organism evidence="5 6">
    <name type="scientific">Thioclava sediminum</name>
    <dbReference type="NCBI Taxonomy" id="1915319"/>
    <lineage>
        <taxon>Bacteria</taxon>
        <taxon>Pseudomonadati</taxon>
        <taxon>Pseudomonadota</taxon>
        <taxon>Alphaproteobacteria</taxon>
        <taxon>Rhodobacterales</taxon>
        <taxon>Paracoccaceae</taxon>
        <taxon>Thioclava</taxon>
    </lineage>
</organism>
<evidence type="ECO:0000256" key="1">
    <source>
        <dbReference type="ARBA" id="ARBA00023015"/>
    </source>
</evidence>
<dbReference type="PANTHER" id="PTHR44688:SF16">
    <property type="entry name" value="DNA-BINDING TRANSCRIPTIONAL ACTIVATOR DEVR_DOSR"/>
    <property type="match status" value="1"/>
</dbReference>
<name>A0ABX3N3B8_9RHOB</name>
<dbReference type="SUPFAM" id="SSF46894">
    <property type="entry name" value="C-terminal effector domain of the bipartite response regulators"/>
    <property type="match status" value="1"/>
</dbReference>
<dbReference type="Proteomes" id="UP000190787">
    <property type="component" value="Unassembled WGS sequence"/>
</dbReference>
<dbReference type="InterPro" id="IPR000792">
    <property type="entry name" value="Tscrpt_reg_LuxR_C"/>
</dbReference>